<dbReference type="AlphaFoldDB" id="A0A5D3FR85"/>
<dbReference type="EMBL" id="VKLW01000008">
    <property type="protein sequence ID" value="TYK34337.1"/>
    <property type="molecule type" value="Genomic_DNA"/>
</dbReference>
<accession>A0A5D3FR85</accession>
<organism evidence="1 2">
    <name type="scientific">Bacteroides pyogenes</name>
    <dbReference type="NCBI Taxonomy" id="310300"/>
    <lineage>
        <taxon>Bacteria</taxon>
        <taxon>Pseudomonadati</taxon>
        <taxon>Bacteroidota</taxon>
        <taxon>Bacteroidia</taxon>
        <taxon>Bacteroidales</taxon>
        <taxon>Bacteroidaceae</taxon>
        <taxon>Bacteroides</taxon>
    </lineage>
</organism>
<reference evidence="1 2" key="1">
    <citation type="submission" date="2019-07" db="EMBL/GenBank/DDBJ databases">
        <title>Draft Genome Sequences of Bacteroides pyogenes Strains Isolated from the Uterus Holstein Dairy Cows with Metritis.</title>
        <authorList>
            <person name="Cunha F."/>
            <person name="Galvao K.N."/>
            <person name="Jeon S.J."/>
            <person name="Jeong K.C."/>
        </authorList>
    </citation>
    <scope>NUCLEOTIDE SEQUENCE [LARGE SCALE GENOMIC DNA]</scope>
    <source>
        <strain evidence="1 2">KG-31</strain>
    </source>
</reference>
<comment type="caution">
    <text evidence="1">The sequence shown here is derived from an EMBL/GenBank/DDBJ whole genome shotgun (WGS) entry which is preliminary data.</text>
</comment>
<name>A0A5D3FR85_9BACE</name>
<sequence length="155" mass="16798">MAIKANFTKDDVKARFDAFLDEIQRKQIARLQQLGEMCLIEARTNKGYMMQTGALLSSTGYQVFVDGVAIHSQFDAASGAQSDAAAKGVKAGQTIADEIGKETKGVCLVVVAGMNYAAYVEAKGYNVLSSAEHFAERELPRMLEDLISNINRAAE</sequence>
<gene>
    <name evidence="1" type="ORF">FNJ60_04935</name>
</gene>
<dbReference type="Proteomes" id="UP000324383">
    <property type="component" value="Unassembled WGS sequence"/>
</dbReference>
<keyword evidence="2" id="KW-1185">Reference proteome</keyword>
<evidence type="ECO:0000313" key="2">
    <source>
        <dbReference type="Proteomes" id="UP000324383"/>
    </source>
</evidence>
<protein>
    <submittedName>
        <fullName evidence="1">Uncharacterized protein</fullName>
    </submittedName>
</protein>
<dbReference type="RefSeq" id="WP_148727246.1">
    <property type="nucleotide sequence ID" value="NZ_CP197398.1"/>
</dbReference>
<proteinExistence type="predicted"/>
<evidence type="ECO:0000313" key="1">
    <source>
        <dbReference type="EMBL" id="TYK34337.1"/>
    </source>
</evidence>